<dbReference type="InterPro" id="IPR046867">
    <property type="entry name" value="AldOxase/xan_DH_MoCoBD2"/>
</dbReference>
<dbReference type="Pfam" id="PF02738">
    <property type="entry name" value="MoCoBD_1"/>
    <property type="match status" value="1"/>
</dbReference>
<dbReference type="RefSeq" id="WP_382415566.1">
    <property type="nucleotide sequence ID" value="NZ_AP031500.1"/>
</dbReference>
<dbReference type="EMBL" id="JBHRTL010000006">
    <property type="protein sequence ID" value="MFC3155042.1"/>
    <property type="molecule type" value="Genomic_DNA"/>
</dbReference>
<dbReference type="Proteomes" id="UP001595548">
    <property type="component" value="Unassembled WGS sequence"/>
</dbReference>
<dbReference type="InterPro" id="IPR012368">
    <property type="entry name" value="OxRdtase_Mopterin-bd_su_IorB"/>
</dbReference>
<organism evidence="2 3">
    <name type="scientific">Gilvimarinus japonicus</name>
    <dbReference type="NCBI Taxonomy" id="1796469"/>
    <lineage>
        <taxon>Bacteria</taxon>
        <taxon>Pseudomonadati</taxon>
        <taxon>Pseudomonadota</taxon>
        <taxon>Gammaproteobacteria</taxon>
        <taxon>Cellvibrionales</taxon>
        <taxon>Cellvibrionaceae</taxon>
        <taxon>Gilvimarinus</taxon>
    </lineage>
</organism>
<dbReference type="InterPro" id="IPR006311">
    <property type="entry name" value="TAT_signal"/>
</dbReference>
<dbReference type="PANTHER" id="PTHR47495:SF2">
    <property type="entry name" value="ALDEHYDE DEHYDROGENASE"/>
    <property type="match status" value="1"/>
</dbReference>
<dbReference type="Gene3D" id="3.90.1170.50">
    <property type="entry name" value="Aldehyde oxidase/xanthine dehydrogenase, a/b hammerhead"/>
    <property type="match status" value="1"/>
</dbReference>
<dbReference type="PROSITE" id="PS51318">
    <property type="entry name" value="TAT"/>
    <property type="match status" value="1"/>
</dbReference>
<gene>
    <name evidence="2" type="ORF">ACFOEB_07505</name>
</gene>
<dbReference type="InterPro" id="IPR008274">
    <property type="entry name" value="AldOxase/xan_DH_MoCoBD1"/>
</dbReference>
<feature type="domain" description="Aldehyde oxidase/xanthine dehydrogenase a/b hammerhead" evidence="1">
    <location>
        <begin position="219"/>
        <end position="314"/>
    </location>
</feature>
<dbReference type="Pfam" id="PF20256">
    <property type="entry name" value="MoCoBD_2"/>
    <property type="match status" value="2"/>
</dbReference>
<name>A0ABV7HMS3_9GAMM</name>
<dbReference type="Gene3D" id="3.30.365.10">
    <property type="entry name" value="Aldehyde oxidase/xanthine dehydrogenase, molybdopterin binding domain"/>
    <property type="match status" value="4"/>
</dbReference>
<evidence type="ECO:0000313" key="3">
    <source>
        <dbReference type="Proteomes" id="UP001595548"/>
    </source>
</evidence>
<dbReference type="InterPro" id="IPR000674">
    <property type="entry name" value="Ald_Oxase/Xan_DH_a/b"/>
</dbReference>
<accession>A0ABV7HMS3</accession>
<dbReference type="SUPFAM" id="SSF56003">
    <property type="entry name" value="Molybdenum cofactor-binding domain"/>
    <property type="match status" value="2"/>
</dbReference>
<dbReference type="InterPro" id="IPR037165">
    <property type="entry name" value="AldOxase/xan_DH_Mopterin-bd_sf"/>
</dbReference>
<dbReference type="SUPFAM" id="SSF54665">
    <property type="entry name" value="CO dehydrogenase molybdoprotein N-domain-like"/>
    <property type="match status" value="1"/>
</dbReference>
<dbReference type="SMART" id="SM01008">
    <property type="entry name" value="Ald_Xan_dh_C"/>
    <property type="match status" value="1"/>
</dbReference>
<dbReference type="PANTHER" id="PTHR47495">
    <property type="entry name" value="ALDEHYDE DEHYDROGENASE"/>
    <property type="match status" value="1"/>
</dbReference>
<dbReference type="InterPro" id="IPR036856">
    <property type="entry name" value="Ald_Oxase/Xan_DH_a/b_sf"/>
</dbReference>
<evidence type="ECO:0000259" key="1">
    <source>
        <dbReference type="SMART" id="SM01008"/>
    </source>
</evidence>
<dbReference type="InterPro" id="IPR052516">
    <property type="entry name" value="N-heterocyclic_Hydroxylase"/>
</dbReference>
<reference evidence="3" key="1">
    <citation type="journal article" date="2019" name="Int. J. Syst. Evol. Microbiol.">
        <title>The Global Catalogue of Microorganisms (GCM) 10K type strain sequencing project: providing services to taxonomists for standard genome sequencing and annotation.</title>
        <authorList>
            <consortium name="The Broad Institute Genomics Platform"/>
            <consortium name="The Broad Institute Genome Sequencing Center for Infectious Disease"/>
            <person name="Wu L."/>
            <person name="Ma J."/>
        </authorList>
    </citation>
    <scope>NUCLEOTIDE SEQUENCE [LARGE SCALE GENOMIC DNA]</scope>
    <source>
        <strain evidence="3">KCTC 52141</strain>
    </source>
</reference>
<dbReference type="PIRSF" id="PIRSF036389">
    <property type="entry name" value="IOR_B"/>
    <property type="match status" value="1"/>
</dbReference>
<evidence type="ECO:0000313" key="2">
    <source>
        <dbReference type="EMBL" id="MFC3155042.1"/>
    </source>
</evidence>
<sequence>MNSATGNLANKIKTSLGRRRFLQASAAAGGGLMINFSWGVAPTGAGDAAAGMVPDQPFELNAYLLIASSGEITAMVPNPEFGQNLITSMPMILAEELDADWQSITAKQANYDARAYERQFTGGSQSIRRAWQSLRMAGASARHMLIQAAAQQWQVPAGEIIAKNSTLTHTKSDKQSSYGAMAAAASQMPTPDEVSLKDKSSFELIGKSRHNQEGQKIVTGQPLFGIDYQAEGMKIAMIEHPPAFGQTVESANLDEIKKMPGIVDAFIFESISPEQQKNYFDTNAFPRLIAIVGEKTWQVMKAKKALKPQWKNLPSRTETMNVFGREVSVTTPGGLENTTDHRKKMDRALASKLDTLREDGDVKSAFDSAETVIERTYHAPYLAHNTLEPMNFFAQINGDGVHVAGPLQAPVFIQDTLASRLSIAKEKVHIEFTRMGGGFGRRAYSHYLVEAAVIAKQVKAPVKLIYSREDDMTMGIYRPSYTVRIKAALDKDKKLVAYQVKGVGLSEHCVHENRFPAGAVDNYLAEAKAIDSNITTGAFRAPRSNFMASAEQSFLDELAEAAGVDPIDFRLALLDRAKNNPVGDNNDYDPARYAGVLKLVREKSGWDAMPGTTHKGVAAYFCHNSYAAQVITVKQGEGEPKVDKVYSALDCGIVVNKDSAINMVEGAVIDGIGNALFGEMTFTDGVPDKKNFDRYRIIRINEIPDNIDVHFVENSIDPTGLGEPPFPPVFPALANALYQLLGERQYLQPYAKRHQAS</sequence>
<proteinExistence type="predicted"/>
<protein>
    <submittedName>
        <fullName evidence="2">Molybdopterin cofactor-binding domain-containing protein</fullName>
    </submittedName>
</protein>
<comment type="caution">
    <text evidence="2">The sequence shown here is derived from an EMBL/GenBank/DDBJ whole genome shotgun (WGS) entry which is preliminary data.</text>
</comment>
<keyword evidence="3" id="KW-1185">Reference proteome</keyword>